<dbReference type="EMBL" id="LAZR01001027">
    <property type="protein sequence ID" value="KKN52243.1"/>
    <property type="molecule type" value="Genomic_DNA"/>
</dbReference>
<organism evidence="2">
    <name type="scientific">marine sediment metagenome</name>
    <dbReference type="NCBI Taxonomy" id="412755"/>
    <lineage>
        <taxon>unclassified sequences</taxon>
        <taxon>metagenomes</taxon>
        <taxon>ecological metagenomes</taxon>
    </lineage>
</organism>
<dbReference type="AlphaFoldDB" id="A0A0F9UF32"/>
<comment type="caution">
    <text evidence="2">The sequence shown here is derived from an EMBL/GenBank/DDBJ whole genome shotgun (WGS) entry which is preliminary data.</text>
</comment>
<feature type="transmembrane region" description="Helical" evidence="1">
    <location>
        <begin position="6"/>
        <end position="23"/>
    </location>
</feature>
<proteinExistence type="predicted"/>
<keyword evidence="1" id="KW-1133">Transmembrane helix</keyword>
<name>A0A0F9UF32_9ZZZZ</name>
<reference evidence="2" key="1">
    <citation type="journal article" date="2015" name="Nature">
        <title>Complex archaea that bridge the gap between prokaryotes and eukaryotes.</title>
        <authorList>
            <person name="Spang A."/>
            <person name="Saw J.H."/>
            <person name="Jorgensen S.L."/>
            <person name="Zaremba-Niedzwiedzka K."/>
            <person name="Martijn J."/>
            <person name="Lind A.E."/>
            <person name="van Eijk R."/>
            <person name="Schleper C."/>
            <person name="Guy L."/>
            <person name="Ettema T.J."/>
        </authorList>
    </citation>
    <scope>NUCLEOTIDE SEQUENCE</scope>
</reference>
<keyword evidence="1" id="KW-0472">Membrane</keyword>
<accession>A0A0F9UF32</accession>
<protein>
    <submittedName>
        <fullName evidence="2">Uncharacterized protein</fullName>
    </submittedName>
</protein>
<gene>
    <name evidence="2" type="ORF">LCGC14_0614630</name>
</gene>
<evidence type="ECO:0000313" key="2">
    <source>
        <dbReference type="EMBL" id="KKN52243.1"/>
    </source>
</evidence>
<evidence type="ECO:0000256" key="1">
    <source>
        <dbReference type="SAM" id="Phobius"/>
    </source>
</evidence>
<keyword evidence="1" id="KW-0812">Transmembrane</keyword>
<sequence length="85" mass="9478">MTDIIILVLLGLNVVLWLNNIVASRRSSAREDKLIQAVIANNVKELHHSPKDERKDMKLESALAEKALALESFNEEPTPGVYPVT</sequence>